<protein>
    <recommendedName>
        <fullName evidence="3">SCO family protein</fullName>
    </recommendedName>
</protein>
<dbReference type="EMBL" id="BAABGQ010000012">
    <property type="protein sequence ID" value="GAA4508817.1"/>
    <property type="molecule type" value="Genomic_DNA"/>
</dbReference>
<dbReference type="Gene3D" id="3.40.30.10">
    <property type="entry name" value="Glutaredoxin"/>
    <property type="match status" value="1"/>
</dbReference>
<sequence length="230" mass="26173">MRPRQTILLGLLLLVPVLAFLFLYGFGRNHYALPTYLPERSDSVRTPAGGWQRDTVFHRVRPFYMRMVSGRSLVSTDVSKDLCIVQFYAPGEAGEAASRALARLQERFRPEPRVRLLTLMPTEGTTAATDTKLEKLGEQYGTIAGKWVIGAAPVDTLRRLAQYEFGQTALRPEHFPFRPATEPGNLLPGRLLLVDKAQHVRGYYDATDKYEVERLITEVNVLLYTYDNRR</sequence>
<dbReference type="RefSeq" id="WP_208132039.1">
    <property type="nucleotide sequence ID" value="NZ_BAABGQ010000012.1"/>
</dbReference>
<keyword evidence="2" id="KW-1185">Reference proteome</keyword>
<reference evidence="2" key="1">
    <citation type="journal article" date="2019" name="Int. J. Syst. Evol. Microbiol.">
        <title>The Global Catalogue of Microorganisms (GCM) 10K type strain sequencing project: providing services to taxonomists for standard genome sequencing and annotation.</title>
        <authorList>
            <consortium name="The Broad Institute Genomics Platform"/>
            <consortium name="The Broad Institute Genome Sequencing Center for Infectious Disease"/>
            <person name="Wu L."/>
            <person name="Ma J."/>
        </authorList>
    </citation>
    <scope>NUCLEOTIDE SEQUENCE [LARGE SCALE GENOMIC DNA]</scope>
    <source>
        <strain evidence="2">JCM 17841</strain>
    </source>
</reference>
<organism evidence="1 2">
    <name type="scientific">Hymenobacter ginsengisoli</name>
    <dbReference type="NCBI Taxonomy" id="1051626"/>
    <lineage>
        <taxon>Bacteria</taxon>
        <taxon>Pseudomonadati</taxon>
        <taxon>Bacteroidota</taxon>
        <taxon>Cytophagia</taxon>
        <taxon>Cytophagales</taxon>
        <taxon>Hymenobacteraceae</taxon>
        <taxon>Hymenobacter</taxon>
    </lineage>
</organism>
<evidence type="ECO:0008006" key="3">
    <source>
        <dbReference type="Google" id="ProtNLM"/>
    </source>
</evidence>
<dbReference type="Proteomes" id="UP001501243">
    <property type="component" value="Unassembled WGS sequence"/>
</dbReference>
<evidence type="ECO:0000313" key="2">
    <source>
        <dbReference type="Proteomes" id="UP001501243"/>
    </source>
</evidence>
<proteinExistence type="predicted"/>
<name>A0ABP8QRA4_9BACT</name>
<accession>A0ABP8QRA4</accession>
<comment type="caution">
    <text evidence="1">The sequence shown here is derived from an EMBL/GenBank/DDBJ whole genome shotgun (WGS) entry which is preliminary data.</text>
</comment>
<evidence type="ECO:0000313" key="1">
    <source>
        <dbReference type="EMBL" id="GAA4508817.1"/>
    </source>
</evidence>
<gene>
    <name evidence="1" type="ORF">GCM10023172_41570</name>
</gene>